<dbReference type="Pfam" id="PF07519">
    <property type="entry name" value="Tannase"/>
    <property type="match status" value="1"/>
</dbReference>
<keyword evidence="2" id="KW-0719">Serine esterase</keyword>
<dbReference type="STRING" id="1844.UG56_013740"/>
<dbReference type="InterPro" id="IPR029058">
    <property type="entry name" value="AB_hydrolase_fold"/>
</dbReference>
<keyword evidence="6" id="KW-0106">Calcium</keyword>
<feature type="chain" id="PRO_5009630508" evidence="8">
    <location>
        <begin position="34"/>
        <end position="569"/>
    </location>
</feature>
<evidence type="ECO:0000256" key="6">
    <source>
        <dbReference type="ARBA" id="ARBA00022837"/>
    </source>
</evidence>
<dbReference type="GO" id="GO:0046872">
    <property type="term" value="F:metal ion binding"/>
    <property type="evidence" value="ECO:0007669"/>
    <property type="project" value="UniProtKB-KW"/>
</dbReference>
<evidence type="ECO:0000256" key="5">
    <source>
        <dbReference type="ARBA" id="ARBA00022801"/>
    </source>
</evidence>
<reference evidence="9" key="1">
    <citation type="submission" date="2016-10" db="EMBL/GenBank/DDBJ databases">
        <title>Draft Genome Sequence of Nocardioides luteus Strain BAFB, an Alkane-Degrading Bacterium Isolated from JP-7 Polluted Soil.</title>
        <authorList>
            <person name="Brown L."/>
            <person name="Ruiz O.N."/>
            <person name="Gunasekera T."/>
        </authorList>
    </citation>
    <scope>NUCLEOTIDE SEQUENCE [LARGE SCALE GENOMIC DNA]</scope>
    <source>
        <strain evidence="9">BAFB</strain>
    </source>
</reference>
<dbReference type="EMBL" id="JZDQ02000017">
    <property type="protein sequence ID" value="OIJ26299.1"/>
    <property type="molecule type" value="Genomic_DNA"/>
</dbReference>
<dbReference type="OrthoDB" id="176867at2"/>
<dbReference type="PANTHER" id="PTHR33938:SF15">
    <property type="entry name" value="FERULOYL ESTERASE B-RELATED"/>
    <property type="match status" value="1"/>
</dbReference>
<evidence type="ECO:0000256" key="3">
    <source>
        <dbReference type="ARBA" id="ARBA00022723"/>
    </source>
</evidence>
<dbReference type="Gene3D" id="3.40.50.1820">
    <property type="entry name" value="alpha/beta hydrolase"/>
    <property type="match status" value="1"/>
</dbReference>
<evidence type="ECO:0000313" key="10">
    <source>
        <dbReference type="Proteomes" id="UP000033772"/>
    </source>
</evidence>
<dbReference type="SUPFAM" id="SSF53474">
    <property type="entry name" value="alpha/beta-Hydrolases"/>
    <property type="match status" value="1"/>
</dbReference>
<keyword evidence="7" id="KW-1015">Disulfide bond</keyword>
<keyword evidence="4 8" id="KW-0732">Signal</keyword>
<dbReference type="InterPro" id="IPR011118">
    <property type="entry name" value="Tannase/feruloyl_esterase"/>
</dbReference>
<dbReference type="PANTHER" id="PTHR33938">
    <property type="entry name" value="FERULOYL ESTERASE B-RELATED"/>
    <property type="match status" value="1"/>
</dbReference>
<name>A0A1J4N446_9ACTN</name>
<keyword evidence="10" id="KW-1185">Reference proteome</keyword>
<keyword evidence="3" id="KW-0479">Metal-binding</keyword>
<evidence type="ECO:0000256" key="2">
    <source>
        <dbReference type="ARBA" id="ARBA00022487"/>
    </source>
</evidence>
<evidence type="ECO:0000256" key="4">
    <source>
        <dbReference type="ARBA" id="ARBA00022729"/>
    </source>
</evidence>
<gene>
    <name evidence="9" type="ORF">UG56_013740</name>
</gene>
<evidence type="ECO:0000256" key="7">
    <source>
        <dbReference type="ARBA" id="ARBA00023157"/>
    </source>
</evidence>
<proteinExistence type="inferred from homology"/>
<dbReference type="Proteomes" id="UP000033772">
    <property type="component" value="Unassembled WGS sequence"/>
</dbReference>
<protein>
    <submittedName>
        <fullName evidence="9">Feruloyl esterase</fullName>
    </submittedName>
</protein>
<comment type="similarity">
    <text evidence="1">Belongs to the tannase family.</text>
</comment>
<dbReference type="AlphaFoldDB" id="A0A1J4N446"/>
<dbReference type="RefSeq" id="WP_071327068.1">
    <property type="nucleotide sequence ID" value="NZ_JZDQ02000017.1"/>
</dbReference>
<evidence type="ECO:0000256" key="1">
    <source>
        <dbReference type="ARBA" id="ARBA00006249"/>
    </source>
</evidence>
<comment type="caution">
    <text evidence="9">The sequence shown here is derived from an EMBL/GenBank/DDBJ whole genome shotgun (WGS) entry which is preliminary data.</text>
</comment>
<feature type="signal peptide" evidence="8">
    <location>
        <begin position="1"/>
        <end position="33"/>
    </location>
</feature>
<accession>A0A1J4N446</accession>
<evidence type="ECO:0000256" key="8">
    <source>
        <dbReference type="SAM" id="SignalP"/>
    </source>
</evidence>
<keyword evidence="5" id="KW-0378">Hydrolase</keyword>
<dbReference type="GO" id="GO:0052689">
    <property type="term" value="F:carboxylic ester hydrolase activity"/>
    <property type="evidence" value="ECO:0007669"/>
    <property type="project" value="UniProtKB-KW"/>
</dbReference>
<evidence type="ECO:0000313" key="9">
    <source>
        <dbReference type="EMBL" id="OIJ26299.1"/>
    </source>
</evidence>
<organism evidence="9 10">
    <name type="scientific">Nocardioides luteus</name>
    <dbReference type="NCBI Taxonomy" id="1844"/>
    <lineage>
        <taxon>Bacteria</taxon>
        <taxon>Bacillati</taxon>
        <taxon>Actinomycetota</taxon>
        <taxon>Actinomycetes</taxon>
        <taxon>Propionibacteriales</taxon>
        <taxon>Nocardioidaceae</taxon>
        <taxon>Nocardioides</taxon>
    </lineage>
</organism>
<sequence length="569" mass="59927">MPHTRLVRSSLTVGSALALAAAALVAGQAPATAAPTTVAPTTAALAAAPAATVACSSLVGLKIPAHRIGLPTTGAEVTAATSMPASGTGPTAIPAYCRADIAIHPVDPAAPDIRMGLALPEGWNGRTMMFGGGGYNGTVPNLAQNVPFGPVDQRTPLGRGYATYASDSGHQADTTRHPIASLDGWFGQNDEALRNFSGDALKKVHDTARFVITKAFGRGPATTYFAGGSTGGREALAVAQRWPRDFDGVISAYPAWNAATLDLFFGRITHEFAKPGAFPSKVQQDLVAQRVLAACDGDDGLEDGVISDEAGCDFDPETLLCGEGETPGATCLAREQVDAIVAADGSWRLPYRVASGERGYPGFPLLSGARMSTPILGFGTTAPADPMPVTAGYGMQFWNQWVKYFITRDPQISPFAIDPADPGEWQRRISELTALQDVNDADLRPFARAGGRLILIHGAADELVSHRSTIDYYQRVQRVMGKRATEEFSRFYLVPGANHANFAPVAYSASYDSLTALEGWAERGVAPENQVVADGNAGAGRTRPLCAWPTWPAYVAGPASEASSFRCEM</sequence>